<dbReference type="Proteomes" id="UP000886886">
    <property type="component" value="Unassembled WGS sequence"/>
</dbReference>
<evidence type="ECO:0000313" key="2">
    <source>
        <dbReference type="EMBL" id="HIQ97424.1"/>
    </source>
</evidence>
<sequence length="147" mass="16725">MKKNNLIIGITELSIGLIALVAAVLFDTRLEAMMIGLAGGMIGCGLMLTGKYLYWSHPKNKDRLREKLEYERIELHDELKEKVRDRAGRYAYCVGICGISVLMVAICVLGQLGFVENWNLFVVILGIYFVFQLCIGDVIFRRLMKKY</sequence>
<feature type="transmembrane region" description="Helical" evidence="1">
    <location>
        <begin position="32"/>
        <end position="55"/>
    </location>
</feature>
<reference evidence="2" key="1">
    <citation type="submission" date="2020-10" db="EMBL/GenBank/DDBJ databases">
        <authorList>
            <person name="Gilroy R."/>
        </authorList>
    </citation>
    <scope>NUCLEOTIDE SEQUENCE</scope>
    <source>
        <strain evidence="2">ChiSjej3B21-11622</strain>
    </source>
</reference>
<keyword evidence="1" id="KW-0812">Transmembrane</keyword>
<gene>
    <name evidence="2" type="ORF">IAB26_12790</name>
</gene>
<organism evidence="2 3">
    <name type="scientific">Candidatus Limivivens merdigallinarum</name>
    <dbReference type="NCBI Taxonomy" id="2840859"/>
    <lineage>
        <taxon>Bacteria</taxon>
        <taxon>Bacillati</taxon>
        <taxon>Bacillota</taxon>
        <taxon>Clostridia</taxon>
        <taxon>Lachnospirales</taxon>
        <taxon>Lachnospiraceae</taxon>
        <taxon>Lachnospiraceae incertae sedis</taxon>
        <taxon>Candidatus Limivivens</taxon>
    </lineage>
</organism>
<feature type="transmembrane region" description="Helical" evidence="1">
    <location>
        <begin position="120"/>
        <end position="140"/>
    </location>
</feature>
<proteinExistence type="predicted"/>
<keyword evidence="1" id="KW-0472">Membrane</keyword>
<feature type="transmembrane region" description="Helical" evidence="1">
    <location>
        <begin position="7"/>
        <end position="26"/>
    </location>
</feature>
<keyword evidence="1" id="KW-1133">Transmembrane helix</keyword>
<dbReference type="EMBL" id="DVFT01000188">
    <property type="protein sequence ID" value="HIQ97424.1"/>
    <property type="molecule type" value="Genomic_DNA"/>
</dbReference>
<reference evidence="2" key="2">
    <citation type="journal article" date="2021" name="PeerJ">
        <title>Extensive microbial diversity within the chicken gut microbiome revealed by metagenomics and culture.</title>
        <authorList>
            <person name="Gilroy R."/>
            <person name="Ravi A."/>
            <person name="Getino M."/>
            <person name="Pursley I."/>
            <person name="Horton D.L."/>
            <person name="Alikhan N.F."/>
            <person name="Baker D."/>
            <person name="Gharbi K."/>
            <person name="Hall N."/>
            <person name="Watson M."/>
            <person name="Adriaenssens E.M."/>
            <person name="Foster-Nyarko E."/>
            <person name="Jarju S."/>
            <person name="Secka A."/>
            <person name="Antonio M."/>
            <person name="Oren A."/>
            <person name="Chaudhuri R.R."/>
            <person name="La Ragione R."/>
            <person name="Hildebrand F."/>
            <person name="Pallen M.J."/>
        </authorList>
    </citation>
    <scope>NUCLEOTIDE SEQUENCE</scope>
    <source>
        <strain evidence="2">ChiSjej3B21-11622</strain>
    </source>
</reference>
<name>A0A9D0ZX70_9FIRM</name>
<evidence type="ECO:0000313" key="3">
    <source>
        <dbReference type="Proteomes" id="UP000886886"/>
    </source>
</evidence>
<evidence type="ECO:0000256" key="1">
    <source>
        <dbReference type="SAM" id="Phobius"/>
    </source>
</evidence>
<protein>
    <submittedName>
        <fullName evidence="2">Uncharacterized protein</fullName>
    </submittedName>
</protein>
<accession>A0A9D0ZX70</accession>
<feature type="transmembrane region" description="Helical" evidence="1">
    <location>
        <begin position="90"/>
        <end position="114"/>
    </location>
</feature>
<dbReference type="AlphaFoldDB" id="A0A9D0ZX70"/>
<comment type="caution">
    <text evidence="2">The sequence shown here is derived from an EMBL/GenBank/DDBJ whole genome shotgun (WGS) entry which is preliminary data.</text>
</comment>